<dbReference type="InterPro" id="IPR003594">
    <property type="entry name" value="HATPase_dom"/>
</dbReference>
<dbReference type="CDD" id="cd00082">
    <property type="entry name" value="HisKA"/>
    <property type="match status" value="1"/>
</dbReference>
<feature type="transmembrane region" description="Helical" evidence="7">
    <location>
        <begin position="37"/>
        <end position="57"/>
    </location>
</feature>
<evidence type="ECO:0000259" key="8">
    <source>
        <dbReference type="PROSITE" id="PS50109"/>
    </source>
</evidence>
<evidence type="ECO:0000256" key="6">
    <source>
        <dbReference type="SAM" id="Coils"/>
    </source>
</evidence>
<evidence type="ECO:0000256" key="5">
    <source>
        <dbReference type="ARBA" id="ARBA00022777"/>
    </source>
</evidence>
<gene>
    <name evidence="9" type="ORF">CVU76_02945</name>
</gene>
<keyword evidence="7" id="KW-1133">Transmembrane helix</keyword>
<dbReference type="Proteomes" id="UP000233417">
    <property type="component" value="Unassembled WGS sequence"/>
</dbReference>
<dbReference type="SMART" id="SM00388">
    <property type="entry name" value="HisKA"/>
    <property type="match status" value="1"/>
</dbReference>
<keyword evidence="5" id="KW-0418">Kinase</keyword>
<evidence type="ECO:0000256" key="7">
    <source>
        <dbReference type="SAM" id="Phobius"/>
    </source>
</evidence>
<feature type="transmembrane region" description="Helical" evidence="7">
    <location>
        <begin position="63"/>
        <end position="82"/>
    </location>
</feature>
<dbReference type="PANTHER" id="PTHR43047">
    <property type="entry name" value="TWO-COMPONENT HISTIDINE PROTEIN KINASE"/>
    <property type="match status" value="1"/>
</dbReference>
<dbReference type="InterPro" id="IPR004358">
    <property type="entry name" value="Sig_transdc_His_kin-like_C"/>
</dbReference>
<keyword evidence="6" id="KW-0175">Coiled coil</keyword>
<evidence type="ECO:0000256" key="4">
    <source>
        <dbReference type="ARBA" id="ARBA00022679"/>
    </source>
</evidence>
<keyword evidence="3" id="KW-0597">Phosphoprotein</keyword>
<proteinExistence type="predicted"/>
<name>A0A2N2F466_9BACT</name>
<dbReference type="GO" id="GO:0000155">
    <property type="term" value="F:phosphorelay sensor kinase activity"/>
    <property type="evidence" value="ECO:0007669"/>
    <property type="project" value="InterPro"/>
</dbReference>
<evidence type="ECO:0000256" key="1">
    <source>
        <dbReference type="ARBA" id="ARBA00000085"/>
    </source>
</evidence>
<feature type="transmembrane region" description="Helical" evidence="7">
    <location>
        <begin position="209"/>
        <end position="229"/>
    </location>
</feature>
<feature type="transmembrane region" description="Helical" evidence="7">
    <location>
        <begin position="267"/>
        <end position="288"/>
    </location>
</feature>
<dbReference type="Gene3D" id="1.10.287.130">
    <property type="match status" value="1"/>
</dbReference>
<protein>
    <recommendedName>
        <fullName evidence="2">histidine kinase</fullName>
        <ecNumber evidence="2">2.7.13.3</ecNumber>
    </recommendedName>
</protein>
<keyword evidence="7" id="KW-0812">Transmembrane</keyword>
<dbReference type="GO" id="GO:0005886">
    <property type="term" value="C:plasma membrane"/>
    <property type="evidence" value="ECO:0007669"/>
    <property type="project" value="TreeGrafter"/>
</dbReference>
<accession>A0A2N2F466</accession>
<evidence type="ECO:0000256" key="2">
    <source>
        <dbReference type="ARBA" id="ARBA00012438"/>
    </source>
</evidence>
<feature type="transmembrane region" description="Helical" evidence="7">
    <location>
        <begin position="241"/>
        <end position="261"/>
    </location>
</feature>
<feature type="domain" description="Histidine kinase" evidence="8">
    <location>
        <begin position="488"/>
        <end position="718"/>
    </location>
</feature>
<feature type="transmembrane region" description="Helical" evidence="7">
    <location>
        <begin position="143"/>
        <end position="159"/>
    </location>
</feature>
<dbReference type="Gene3D" id="3.30.565.10">
    <property type="entry name" value="Histidine kinase-like ATPase, C-terminal domain"/>
    <property type="match status" value="1"/>
</dbReference>
<dbReference type="PROSITE" id="PS50109">
    <property type="entry name" value="HIS_KIN"/>
    <property type="match status" value="1"/>
</dbReference>
<feature type="coiled-coil region" evidence="6">
    <location>
        <begin position="447"/>
        <end position="485"/>
    </location>
</feature>
<dbReference type="PRINTS" id="PR00344">
    <property type="entry name" value="BCTRLSENSOR"/>
</dbReference>
<dbReference type="InterPro" id="IPR036890">
    <property type="entry name" value="HATPase_C_sf"/>
</dbReference>
<organism evidence="9 10">
    <name type="scientific">Candidatus Dojkabacteria bacterium HGW-Dojkabacteria-1</name>
    <dbReference type="NCBI Taxonomy" id="2013761"/>
    <lineage>
        <taxon>Bacteria</taxon>
        <taxon>Candidatus Dojkabacteria</taxon>
    </lineage>
</organism>
<feature type="transmembrane region" description="Helical" evidence="7">
    <location>
        <begin position="103"/>
        <end position="123"/>
    </location>
</feature>
<dbReference type="PANTHER" id="PTHR43047:SF72">
    <property type="entry name" value="OSMOSENSING HISTIDINE PROTEIN KINASE SLN1"/>
    <property type="match status" value="1"/>
</dbReference>
<dbReference type="SUPFAM" id="SSF55874">
    <property type="entry name" value="ATPase domain of HSP90 chaperone/DNA topoisomerase II/histidine kinase"/>
    <property type="match status" value="1"/>
</dbReference>
<evidence type="ECO:0000256" key="3">
    <source>
        <dbReference type="ARBA" id="ARBA00022553"/>
    </source>
</evidence>
<dbReference type="SUPFAM" id="SSF47384">
    <property type="entry name" value="Homodimeric domain of signal transducing histidine kinase"/>
    <property type="match status" value="1"/>
</dbReference>
<evidence type="ECO:0000313" key="9">
    <source>
        <dbReference type="EMBL" id="PKN02957.1"/>
    </source>
</evidence>
<keyword evidence="7" id="KW-0472">Membrane</keyword>
<keyword evidence="4" id="KW-0808">Transferase</keyword>
<dbReference type="AlphaFoldDB" id="A0A2N2F466"/>
<comment type="catalytic activity">
    <reaction evidence="1">
        <text>ATP + protein L-histidine = ADP + protein N-phospho-L-histidine.</text>
        <dbReference type="EC" id="2.7.13.3"/>
    </reaction>
</comment>
<dbReference type="SUPFAM" id="SSF55781">
    <property type="entry name" value="GAF domain-like"/>
    <property type="match status" value="1"/>
</dbReference>
<feature type="transmembrane region" description="Helical" evidence="7">
    <location>
        <begin position="180"/>
        <end position="203"/>
    </location>
</feature>
<dbReference type="InterPro" id="IPR003661">
    <property type="entry name" value="HisK_dim/P_dom"/>
</dbReference>
<dbReference type="GO" id="GO:0009927">
    <property type="term" value="F:histidine phosphotransfer kinase activity"/>
    <property type="evidence" value="ECO:0007669"/>
    <property type="project" value="TreeGrafter"/>
</dbReference>
<dbReference type="InterPro" id="IPR036097">
    <property type="entry name" value="HisK_dim/P_sf"/>
</dbReference>
<sequence>MLNLYIIYIFIFSTLLSNFWIFFKLREKLTKREKIQYLYLLISIFGWAITNALADLIKIDNIALLSAQLSILFPLNILNALINIVSNFPRVITKDIRNISFKISSFLTVIFSIVSVFLLKSRFNISFFSISENAPSDFTPGHLYYLLILIAVLFLILIIRHWRKRMPLYTPTQRKQVATISFTLIFVYISMTFGLIIFPLLGLSIYSPFMFLSLSLLAFVINKSLWIKIAVVDIVEEINKLLGMFASAFVIFSLWTLTGSVTLDLNIVGKFLASLSIVILINGIYSYFQRVYNNKRIQAQGEVLNFIDITTKIINREELVKLTKESIYSILKPERIEFEFFHNENLTPIQTQFTKWWSLRSKTIIINKETLIESYFDRENNKEITKELYEYLQKEKISVMIPLTNKDSLIALINIYNTNDVLDETQYNNLSLLSSTLSVSLNRALLYEELQDFNKTLQKKVDSQTAELQEKVKLLEEARKKEADMIDIMGHELRTPATIVKLNTDLLSQFSENNSVENEETYKKYVSRIKHAVETEITLINTLLSSAKLEGDKVELNMERIDIYKEVEMSMHAEEDLAKEKGLEFTNLIPENISNIYADRTRVAEILNNLISNAVKYTEKGSVTVSGSEDEKYVHIEVQDTGRGISKEDQKNLGTKFFRTKTYIDSEIRDDFDIVRPGGTGLGLYVTFGLLEKMGGKINIESEIGKGSTFTASFAKYTNQQEHKIEEGTRDMFSKLGLR</sequence>
<dbReference type="SMART" id="SM00387">
    <property type="entry name" value="HATPase_c"/>
    <property type="match status" value="1"/>
</dbReference>
<dbReference type="EC" id="2.7.13.3" evidence="2"/>
<dbReference type="InterPro" id="IPR005467">
    <property type="entry name" value="His_kinase_dom"/>
</dbReference>
<dbReference type="Pfam" id="PF02518">
    <property type="entry name" value="HATPase_c"/>
    <property type="match status" value="1"/>
</dbReference>
<reference evidence="9 10" key="1">
    <citation type="journal article" date="2017" name="ISME J.">
        <title>Potential for microbial H2 and metal transformations associated with novel bacteria and archaea in deep terrestrial subsurface sediments.</title>
        <authorList>
            <person name="Hernsdorf A.W."/>
            <person name="Amano Y."/>
            <person name="Miyakawa K."/>
            <person name="Ise K."/>
            <person name="Suzuki Y."/>
            <person name="Anantharaman K."/>
            <person name="Probst A."/>
            <person name="Burstein D."/>
            <person name="Thomas B.C."/>
            <person name="Banfield J.F."/>
        </authorList>
    </citation>
    <scope>NUCLEOTIDE SEQUENCE [LARGE SCALE GENOMIC DNA]</scope>
    <source>
        <strain evidence="9">HGW-Dojkabacteria-1</strain>
    </source>
</reference>
<evidence type="ECO:0000313" key="10">
    <source>
        <dbReference type="Proteomes" id="UP000233417"/>
    </source>
</evidence>
<comment type="caution">
    <text evidence="9">The sequence shown here is derived from an EMBL/GenBank/DDBJ whole genome shotgun (WGS) entry which is preliminary data.</text>
</comment>
<dbReference type="Gene3D" id="3.30.450.40">
    <property type="match status" value="1"/>
</dbReference>
<dbReference type="Pfam" id="PF00512">
    <property type="entry name" value="HisKA"/>
    <property type="match status" value="1"/>
</dbReference>
<feature type="transmembrane region" description="Helical" evidence="7">
    <location>
        <begin position="6"/>
        <end position="25"/>
    </location>
</feature>
<dbReference type="EMBL" id="PHAO01000001">
    <property type="protein sequence ID" value="PKN02957.1"/>
    <property type="molecule type" value="Genomic_DNA"/>
</dbReference>
<dbReference type="InterPro" id="IPR029016">
    <property type="entry name" value="GAF-like_dom_sf"/>
</dbReference>